<reference evidence="2" key="1">
    <citation type="submission" date="2021-02" db="EMBL/GenBank/DDBJ databases">
        <title>First Annotated Genome of the Yellow-green Alga Tribonema minus.</title>
        <authorList>
            <person name="Mahan K.M."/>
        </authorList>
    </citation>
    <scope>NUCLEOTIDE SEQUENCE</scope>
    <source>
        <strain evidence="2">UTEX B ZZ1240</strain>
    </source>
</reference>
<sequence>MSCHPHECSTRQGMAAGLRMHQQARRAYAYRFLAVQCPDMEPAKLTATSGLRKYTIVRMLARCLSSQAVVMFKFWFVRVRCRHRRHGRARGAAAVEPASPADLHLLMVRHGQPQHRLPRPQAARQAELAAVGAREELLRDALHLRIMKDVMCARIKKTGADGNSPTTLLLRKLTQRDSLRAMRLVPAETQVLMWTLANPNAASSRGARCARRSGAARDASLYAAVHQLPDCLGWPVTDMHKVLALSVRVRASAQVTAAVQAARGRIAQDLRHVAPALALPRHSFPRSNGVWRVARGRQLVPPARHAGEAGRRNLRSQHGLPRALSAQPHQRRRLHQPDPHRNATTTVPDDESRHECDGAAAAERHRRGFRLHKVCALQALGDEMYVVMGCRVEAGAAAEAPDTGGRGVGEHVSVGVALLLLLWRKADLRPDPLSSSATNLTPGCSCCPRGRCDAPPPLPWRATDGEPNDACRPVGGEKKVCIRAGKVAFDTHTGYMIPHASSSVRRVCSVVPSCIVSHACT</sequence>
<evidence type="ECO:0000313" key="3">
    <source>
        <dbReference type="Proteomes" id="UP000664859"/>
    </source>
</evidence>
<keyword evidence="3" id="KW-1185">Reference proteome</keyword>
<comment type="caution">
    <text evidence="2">The sequence shown here is derived from an EMBL/GenBank/DDBJ whole genome shotgun (WGS) entry which is preliminary data.</text>
</comment>
<protein>
    <submittedName>
        <fullName evidence="2">Uncharacterized protein</fullName>
    </submittedName>
</protein>
<organism evidence="2 3">
    <name type="scientific">Tribonema minus</name>
    <dbReference type="NCBI Taxonomy" id="303371"/>
    <lineage>
        <taxon>Eukaryota</taxon>
        <taxon>Sar</taxon>
        <taxon>Stramenopiles</taxon>
        <taxon>Ochrophyta</taxon>
        <taxon>PX clade</taxon>
        <taxon>Xanthophyceae</taxon>
        <taxon>Tribonematales</taxon>
        <taxon>Tribonemataceae</taxon>
        <taxon>Tribonema</taxon>
    </lineage>
</organism>
<proteinExistence type="predicted"/>
<dbReference type="AlphaFoldDB" id="A0A836CPS3"/>
<name>A0A836CPS3_9STRA</name>
<evidence type="ECO:0000313" key="2">
    <source>
        <dbReference type="EMBL" id="KAG5191186.1"/>
    </source>
</evidence>
<feature type="region of interest" description="Disordered" evidence="1">
    <location>
        <begin position="301"/>
        <end position="356"/>
    </location>
</feature>
<dbReference type="EMBL" id="JAFCMP010000023">
    <property type="protein sequence ID" value="KAG5191186.1"/>
    <property type="molecule type" value="Genomic_DNA"/>
</dbReference>
<dbReference type="Proteomes" id="UP000664859">
    <property type="component" value="Unassembled WGS sequence"/>
</dbReference>
<gene>
    <name evidence="2" type="ORF">JKP88DRAFT_251835</name>
</gene>
<accession>A0A836CPS3</accession>
<evidence type="ECO:0000256" key="1">
    <source>
        <dbReference type="SAM" id="MobiDB-lite"/>
    </source>
</evidence>